<sequence>MLEIRRAAITFDENEKGALSFLKKAVYNKITRSQQEKLKYHLDINGDPVERFRRGR</sequence>
<gene>
    <name evidence="1" type="ORF">S06H3_26720</name>
</gene>
<comment type="caution">
    <text evidence="1">The sequence shown here is derived from an EMBL/GenBank/DDBJ whole genome shotgun (WGS) entry which is preliminary data.</text>
</comment>
<organism evidence="1">
    <name type="scientific">marine sediment metagenome</name>
    <dbReference type="NCBI Taxonomy" id="412755"/>
    <lineage>
        <taxon>unclassified sequences</taxon>
        <taxon>metagenomes</taxon>
        <taxon>ecological metagenomes</taxon>
    </lineage>
</organism>
<name>X1NKY5_9ZZZZ</name>
<reference evidence="1" key="1">
    <citation type="journal article" date="2014" name="Front. Microbiol.">
        <title>High frequency of phylogenetically diverse reductive dehalogenase-homologous genes in deep subseafloor sedimentary metagenomes.</title>
        <authorList>
            <person name="Kawai M."/>
            <person name="Futagami T."/>
            <person name="Toyoda A."/>
            <person name="Takaki Y."/>
            <person name="Nishi S."/>
            <person name="Hori S."/>
            <person name="Arai W."/>
            <person name="Tsubouchi T."/>
            <person name="Morono Y."/>
            <person name="Uchiyama I."/>
            <person name="Ito T."/>
            <person name="Fujiyama A."/>
            <person name="Inagaki F."/>
            <person name="Takami H."/>
        </authorList>
    </citation>
    <scope>NUCLEOTIDE SEQUENCE</scope>
    <source>
        <strain evidence="1">Expedition CK06-06</strain>
    </source>
</reference>
<dbReference type="AlphaFoldDB" id="X1NKY5"/>
<dbReference type="EMBL" id="BARV01015467">
    <property type="protein sequence ID" value="GAI30876.1"/>
    <property type="molecule type" value="Genomic_DNA"/>
</dbReference>
<evidence type="ECO:0000313" key="1">
    <source>
        <dbReference type="EMBL" id="GAI30876.1"/>
    </source>
</evidence>
<accession>X1NKY5</accession>
<protein>
    <submittedName>
        <fullName evidence="1">Uncharacterized protein</fullName>
    </submittedName>
</protein>
<proteinExistence type="predicted"/>